<dbReference type="SUPFAM" id="SSF58104">
    <property type="entry name" value="Methyl-accepting chemotaxis protein (MCP) signaling domain"/>
    <property type="match status" value="1"/>
</dbReference>
<name>A0A0B5QYG5_CLOBE</name>
<evidence type="ECO:0000256" key="11">
    <source>
        <dbReference type="SAM" id="Phobius"/>
    </source>
</evidence>
<dbReference type="PROSITE" id="PS50111">
    <property type="entry name" value="CHEMOTAXIS_TRANSDUC_2"/>
    <property type="match status" value="1"/>
</dbReference>
<dbReference type="STRING" id="1520.LF65_05543"/>
<dbReference type="InterPro" id="IPR004089">
    <property type="entry name" value="MCPsignal_dom"/>
</dbReference>
<dbReference type="GO" id="GO:0006935">
    <property type="term" value="P:chemotaxis"/>
    <property type="evidence" value="ECO:0007669"/>
    <property type="project" value="UniProtKB-KW"/>
</dbReference>
<dbReference type="AlphaFoldDB" id="A0A0B5QYG5"/>
<dbReference type="GO" id="GO:0007165">
    <property type="term" value="P:signal transduction"/>
    <property type="evidence" value="ECO:0007669"/>
    <property type="project" value="UniProtKB-KW"/>
</dbReference>
<dbReference type="EMBL" id="CP010086">
    <property type="protein sequence ID" value="AJH02054.1"/>
    <property type="molecule type" value="Genomic_DNA"/>
</dbReference>
<dbReference type="CDD" id="cd12912">
    <property type="entry name" value="PDC2_MCP_like"/>
    <property type="match status" value="1"/>
</dbReference>
<evidence type="ECO:0000313" key="15">
    <source>
        <dbReference type="Proteomes" id="UP000031866"/>
    </source>
</evidence>
<evidence type="ECO:0000313" key="14">
    <source>
        <dbReference type="EMBL" id="AJH02054.1"/>
    </source>
</evidence>
<proteinExistence type="inferred from homology"/>
<gene>
    <name evidence="14" type="ORF">LF65_05543</name>
</gene>
<dbReference type="KEGG" id="cbei:LF65_05543"/>
<keyword evidence="10" id="KW-0175">Coiled coil</keyword>
<feature type="domain" description="HAMP" evidence="13">
    <location>
        <begin position="310"/>
        <end position="362"/>
    </location>
</feature>
<organism evidence="14 15">
    <name type="scientific">Clostridium beijerinckii</name>
    <name type="common">Clostridium MP</name>
    <dbReference type="NCBI Taxonomy" id="1520"/>
    <lineage>
        <taxon>Bacteria</taxon>
        <taxon>Bacillati</taxon>
        <taxon>Bacillota</taxon>
        <taxon>Clostridia</taxon>
        <taxon>Eubacteriales</taxon>
        <taxon>Clostridiaceae</taxon>
        <taxon>Clostridium</taxon>
    </lineage>
</organism>
<keyword evidence="2" id="KW-1003">Cell membrane</keyword>
<evidence type="ECO:0000259" key="12">
    <source>
        <dbReference type="PROSITE" id="PS50111"/>
    </source>
</evidence>
<dbReference type="Gene3D" id="6.10.340.10">
    <property type="match status" value="1"/>
</dbReference>
<dbReference type="PANTHER" id="PTHR32089:SF114">
    <property type="entry name" value="METHYL-ACCEPTING CHEMOTAXIS PROTEIN MCPB"/>
    <property type="match status" value="1"/>
</dbReference>
<dbReference type="GO" id="GO:0005886">
    <property type="term" value="C:plasma membrane"/>
    <property type="evidence" value="ECO:0007669"/>
    <property type="project" value="UniProtKB-SubCell"/>
</dbReference>
<evidence type="ECO:0000256" key="3">
    <source>
        <dbReference type="ARBA" id="ARBA00022500"/>
    </source>
</evidence>
<evidence type="ECO:0000256" key="1">
    <source>
        <dbReference type="ARBA" id="ARBA00004651"/>
    </source>
</evidence>
<sequence>MNRNSKLFRKIVIGIIIMLLLPTVTVGLVAIFKSDVVLENNLKTTSVQTIKEVDKGFSQYLEILNTQLRVISKNADIKDLSNPQVDHALISKYVQGMFKDTKDSINGIINAGYATEYGELVLDSGTMNINDFNYKEREWYKKAKEADGKVVYIKPYKDSVTGKQVMTVAQAVKDNNGQITGVIVIDMSLDSMQEYISNIKLLNTGFIVLVDNDGDVVANNNNNKEIDDNISKLPFWESAKNEERGVYNWENNGKAFYACQETDALTGWKMVGIIDGKEVTNNVLTMKVTVITANLLCVIIGIIISMISASYIVKEIHKLKEAFSTVAEGDFSKRIIVTAKDEFAELGDNFNFMVENISKLLKGIQNTSSDLLEASGNISSMSEETTASVSEVSNAIQEVANGATNQAQSATEVATSTEELSNRIDEVDGETNHINELAGEAEKLGTQGLSILNDLIFKAEKSKENAIKSGGMVHEMGESINKINYISDVIAGITEQTNLLALNASIEAARAGDAGKGFAVVAEEIRKLAEESKKSTDEIKAIVSEINNKSDSTKIAMKESREMSQKQGEAIKKTEGIFNEIVDSIIPLTGAIENIKVLNEKMKLNKEEVKTQIENIAAVSEESASISEEVTASAQEVNATMAELTEYAGNLQQISYKLQEELKMFTVE</sequence>
<evidence type="ECO:0000256" key="2">
    <source>
        <dbReference type="ARBA" id="ARBA00022475"/>
    </source>
</evidence>
<dbReference type="Pfam" id="PF02743">
    <property type="entry name" value="dCache_1"/>
    <property type="match status" value="1"/>
</dbReference>
<comment type="similarity">
    <text evidence="8">Belongs to the methyl-accepting chemotaxis (MCP) protein family.</text>
</comment>
<dbReference type="SUPFAM" id="SSF103190">
    <property type="entry name" value="Sensory domain-like"/>
    <property type="match status" value="1"/>
</dbReference>
<reference evidence="15" key="1">
    <citation type="submission" date="2014-12" db="EMBL/GenBank/DDBJ databases">
        <title>Genome sequence of Clostridium beijerinckii strain 59B.</title>
        <authorList>
            <person name="Little G.T."/>
            <person name="Minton N.P."/>
        </authorList>
    </citation>
    <scope>NUCLEOTIDE SEQUENCE [LARGE SCALE GENOMIC DNA]</scope>
    <source>
        <strain evidence="15">59B</strain>
    </source>
</reference>
<dbReference type="PROSITE" id="PS50885">
    <property type="entry name" value="HAMP"/>
    <property type="match status" value="1"/>
</dbReference>
<evidence type="ECO:0000256" key="4">
    <source>
        <dbReference type="ARBA" id="ARBA00022692"/>
    </source>
</evidence>
<dbReference type="InterPro" id="IPR003660">
    <property type="entry name" value="HAMP_dom"/>
</dbReference>
<evidence type="ECO:0000256" key="8">
    <source>
        <dbReference type="ARBA" id="ARBA00029447"/>
    </source>
</evidence>
<dbReference type="InterPro" id="IPR033479">
    <property type="entry name" value="dCache_1"/>
</dbReference>
<evidence type="ECO:0000256" key="10">
    <source>
        <dbReference type="SAM" id="Coils"/>
    </source>
</evidence>
<comment type="subcellular location">
    <subcellularLocation>
        <location evidence="1">Cell membrane</location>
        <topology evidence="1">Multi-pass membrane protein</topology>
    </subcellularLocation>
</comment>
<evidence type="ECO:0000256" key="9">
    <source>
        <dbReference type="PROSITE-ProRule" id="PRU00284"/>
    </source>
</evidence>
<keyword evidence="3" id="KW-0145">Chemotaxis</keyword>
<dbReference type="InterPro" id="IPR029151">
    <property type="entry name" value="Sensor-like_sf"/>
</dbReference>
<dbReference type="Gene3D" id="3.30.450.20">
    <property type="entry name" value="PAS domain"/>
    <property type="match status" value="2"/>
</dbReference>
<dbReference type="OrthoDB" id="13222at2"/>
<dbReference type="RefSeq" id="WP_041900525.1">
    <property type="nucleotide sequence ID" value="NZ_CP010086.2"/>
</dbReference>
<dbReference type="Proteomes" id="UP000031866">
    <property type="component" value="Chromosome"/>
</dbReference>
<evidence type="ECO:0000256" key="5">
    <source>
        <dbReference type="ARBA" id="ARBA00022989"/>
    </source>
</evidence>
<accession>A0A0B5QYG5</accession>
<dbReference type="Pfam" id="PF00015">
    <property type="entry name" value="MCPsignal"/>
    <property type="match status" value="1"/>
</dbReference>
<feature type="transmembrane region" description="Helical" evidence="11">
    <location>
        <begin position="12"/>
        <end position="32"/>
    </location>
</feature>
<dbReference type="CDD" id="cd18773">
    <property type="entry name" value="PDC1_HK_sensor"/>
    <property type="match status" value="1"/>
</dbReference>
<keyword evidence="7 9" id="KW-0807">Transducer</keyword>
<dbReference type="Pfam" id="PF00672">
    <property type="entry name" value="HAMP"/>
    <property type="match status" value="1"/>
</dbReference>
<evidence type="ECO:0000259" key="13">
    <source>
        <dbReference type="PROSITE" id="PS50885"/>
    </source>
</evidence>
<keyword evidence="6 11" id="KW-0472">Membrane</keyword>
<keyword evidence="5 11" id="KW-1133">Transmembrane helix</keyword>
<protein>
    <submittedName>
        <fullName evidence="14">Chemotaxis protein</fullName>
    </submittedName>
</protein>
<dbReference type="SMART" id="SM00304">
    <property type="entry name" value="HAMP"/>
    <property type="match status" value="1"/>
</dbReference>
<keyword evidence="4 11" id="KW-0812">Transmembrane</keyword>
<evidence type="ECO:0000256" key="7">
    <source>
        <dbReference type="ARBA" id="ARBA00023224"/>
    </source>
</evidence>
<feature type="transmembrane region" description="Helical" evidence="11">
    <location>
        <begin position="291"/>
        <end position="313"/>
    </location>
</feature>
<feature type="coiled-coil region" evidence="10">
    <location>
        <begin position="592"/>
        <end position="619"/>
    </location>
</feature>
<dbReference type="SMART" id="SM00283">
    <property type="entry name" value="MA"/>
    <property type="match status" value="1"/>
</dbReference>
<dbReference type="CDD" id="cd06225">
    <property type="entry name" value="HAMP"/>
    <property type="match status" value="1"/>
</dbReference>
<dbReference type="PANTHER" id="PTHR32089">
    <property type="entry name" value="METHYL-ACCEPTING CHEMOTAXIS PROTEIN MCPB"/>
    <property type="match status" value="1"/>
</dbReference>
<feature type="domain" description="Methyl-accepting transducer" evidence="12">
    <location>
        <begin position="381"/>
        <end position="638"/>
    </location>
</feature>
<evidence type="ECO:0000256" key="6">
    <source>
        <dbReference type="ARBA" id="ARBA00023136"/>
    </source>
</evidence>
<dbReference type="Gene3D" id="1.10.287.950">
    <property type="entry name" value="Methyl-accepting chemotaxis protein"/>
    <property type="match status" value="1"/>
</dbReference>